<sequence>MTEPDAMPPGGEPDLGPPAPPASAPRAIVDAHHHVWDLSVRDQDWITGPAMAPIRRNFTVDDLAPEARAAGVTAGVLVQTVTAAAETPEFLALADGSDLVAGVVGWTDLTRPDAEESLAALRALPGGRHLVGIRHQVQGENDPQWLLRPDVRRGLAAVADAGLVYDLVVLPHQLPACARAAAELPGLTFVLDHLGKPPIAGGALEPWATGVRALAALPNTVCKLSGMVTEADWASWTTQDLRPYAETVLDAFGPGRVMFGSDWPVCTLAAGYGQVVDTARQLTAGLDDGERAQVFAGTATRVYGL</sequence>
<evidence type="ECO:0000256" key="1">
    <source>
        <dbReference type="ARBA" id="ARBA00038310"/>
    </source>
</evidence>
<keyword evidence="5" id="KW-1185">Reference proteome</keyword>
<reference evidence="4" key="1">
    <citation type="journal article" date="2014" name="Int. J. Syst. Evol. Microbiol.">
        <title>Complete genome sequence of Corynebacterium casei LMG S-19264T (=DSM 44701T), isolated from a smear-ripened cheese.</title>
        <authorList>
            <consortium name="US DOE Joint Genome Institute (JGI-PGF)"/>
            <person name="Walter F."/>
            <person name="Albersmeier A."/>
            <person name="Kalinowski J."/>
            <person name="Ruckert C."/>
        </authorList>
    </citation>
    <scope>NUCLEOTIDE SEQUENCE</scope>
    <source>
        <strain evidence="4">JCM 5069</strain>
    </source>
</reference>
<dbReference type="GO" id="GO:0016787">
    <property type="term" value="F:hydrolase activity"/>
    <property type="evidence" value="ECO:0007669"/>
    <property type="project" value="InterPro"/>
</dbReference>
<dbReference type="PANTHER" id="PTHR43569">
    <property type="entry name" value="AMIDOHYDROLASE"/>
    <property type="match status" value="1"/>
</dbReference>
<evidence type="ECO:0000256" key="2">
    <source>
        <dbReference type="SAM" id="MobiDB-lite"/>
    </source>
</evidence>
<name>A0A919FS30_9ACTN</name>
<evidence type="ECO:0000259" key="3">
    <source>
        <dbReference type="Pfam" id="PF04909"/>
    </source>
</evidence>
<feature type="domain" description="Amidohydrolase-related" evidence="3">
    <location>
        <begin position="29"/>
        <end position="305"/>
    </location>
</feature>
<dbReference type="RefSeq" id="WP_373316910.1">
    <property type="nucleotide sequence ID" value="NZ_BNCD01000002.1"/>
</dbReference>
<dbReference type="Gene3D" id="3.20.20.140">
    <property type="entry name" value="Metal-dependent hydrolases"/>
    <property type="match status" value="1"/>
</dbReference>
<dbReference type="PANTHER" id="PTHR43569:SF2">
    <property type="entry name" value="AMIDOHYDROLASE-RELATED DOMAIN-CONTAINING PROTEIN"/>
    <property type="match status" value="1"/>
</dbReference>
<comment type="similarity">
    <text evidence="1">Belongs to the metallo-dependent hydrolases superfamily.</text>
</comment>
<dbReference type="SUPFAM" id="SSF51556">
    <property type="entry name" value="Metallo-dependent hydrolases"/>
    <property type="match status" value="1"/>
</dbReference>
<dbReference type="InterPro" id="IPR006680">
    <property type="entry name" value="Amidohydro-rel"/>
</dbReference>
<evidence type="ECO:0000313" key="4">
    <source>
        <dbReference type="EMBL" id="GHH71435.1"/>
    </source>
</evidence>
<protein>
    <submittedName>
        <fullName evidence="4">Amidohydrolase</fullName>
    </submittedName>
</protein>
<dbReference type="InterPro" id="IPR032466">
    <property type="entry name" value="Metal_Hydrolase"/>
</dbReference>
<evidence type="ECO:0000313" key="5">
    <source>
        <dbReference type="Proteomes" id="UP000603708"/>
    </source>
</evidence>
<proteinExistence type="inferred from homology"/>
<dbReference type="InterPro" id="IPR052350">
    <property type="entry name" value="Metallo-dep_Lactonases"/>
</dbReference>
<feature type="region of interest" description="Disordered" evidence="2">
    <location>
        <begin position="1"/>
        <end position="25"/>
    </location>
</feature>
<comment type="caution">
    <text evidence="4">The sequence shown here is derived from an EMBL/GenBank/DDBJ whole genome shotgun (WGS) entry which is preliminary data.</text>
</comment>
<accession>A0A919FS30</accession>
<dbReference type="Pfam" id="PF04909">
    <property type="entry name" value="Amidohydro_2"/>
    <property type="match status" value="1"/>
</dbReference>
<gene>
    <name evidence="4" type="ORF">GCM10018793_06590</name>
</gene>
<dbReference type="Proteomes" id="UP000603708">
    <property type="component" value="Unassembled WGS sequence"/>
</dbReference>
<feature type="compositionally biased region" description="Pro residues" evidence="2">
    <location>
        <begin position="1"/>
        <end position="23"/>
    </location>
</feature>
<reference evidence="4" key="2">
    <citation type="submission" date="2020-09" db="EMBL/GenBank/DDBJ databases">
        <authorList>
            <person name="Sun Q."/>
            <person name="Ohkuma M."/>
        </authorList>
    </citation>
    <scope>NUCLEOTIDE SEQUENCE</scope>
    <source>
        <strain evidence="4">JCM 5069</strain>
    </source>
</reference>
<organism evidence="4 5">
    <name type="scientific">Streptomyces sulfonofaciens</name>
    <dbReference type="NCBI Taxonomy" id="68272"/>
    <lineage>
        <taxon>Bacteria</taxon>
        <taxon>Bacillati</taxon>
        <taxon>Actinomycetota</taxon>
        <taxon>Actinomycetes</taxon>
        <taxon>Kitasatosporales</taxon>
        <taxon>Streptomycetaceae</taxon>
        <taxon>Streptomyces</taxon>
    </lineage>
</organism>
<dbReference type="EMBL" id="BNCD01000002">
    <property type="protein sequence ID" value="GHH71435.1"/>
    <property type="molecule type" value="Genomic_DNA"/>
</dbReference>
<dbReference type="AlphaFoldDB" id="A0A919FS30"/>